<accession>A0A8S0XB82</accession>
<organism evidence="4">
    <name type="scientific">Acididesulfobacillus acetoxydans</name>
    <dbReference type="NCBI Taxonomy" id="1561005"/>
    <lineage>
        <taxon>Bacteria</taxon>
        <taxon>Bacillati</taxon>
        <taxon>Bacillota</taxon>
        <taxon>Clostridia</taxon>
        <taxon>Eubacteriales</taxon>
        <taxon>Peptococcaceae</taxon>
        <taxon>Acididesulfobacillus</taxon>
    </lineage>
</organism>
<dbReference type="PANTHER" id="PTHR22789:SF0">
    <property type="entry name" value="3-OXO-TETRONATE 4-PHOSPHATE DECARBOXYLASE-RELATED"/>
    <property type="match status" value="1"/>
</dbReference>
<keyword evidence="6" id="KW-1185">Reference proteome</keyword>
<evidence type="ECO:0000256" key="1">
    <source>
        <dbReference type="ARBA" id="ARBA00022723"/>
    </source>
</evidence>
<name>A0A8S0XB82_9FIRM</name>
<dbReference type="PANTHER" id="PTHR22789">
    <property type="entry name" value="FUCULOSE PHOSPHATE ALDOLASE"/>
    <property type="match status" value="1"/>
</dbReference>
<dbReference type="GO" id="GO:0019323">
    <property type="term" value="P:pentose catabolic process"/>
    <property type="evidence" value="ECO:0007669"/>
    <property type="project" value="TreeGrafter"/>
</dbReference>
<evidence type="ECO:0000313" key="5">
    <source>
        <dbReference type="EMBL" id="CEJ08302.1"/>
    </source>
</evidence>
<dbReference type="Proteomes" id="UP001071230">
    <property type="component" value="Unassembled WGS sequence"/>
</dbReference>
<dbReference type="GO" id="GO:0016832">
    <property type="term" value="F:aldehyde-lyase activity"/>
    <property type="evidence" value="ECO:0007669"/>
    <property type="project" value="TreeGrafter"/>
</dbReference>
<evidence type="ECO:0000259" key="3">
    <source>
        <dbReference type="SMART" id="SM01007"/>
    </source>
</evidence>
<dbReference type="KEGG" id="aacx:DEACI_1549"/>
<dbReference type="SUPFAM" id="SSF53639">
    <property type="entry name" value="AraD/HMP-PK domain-like"/>
    <property type="match status" value="1"/>
</dbReference>
<protein>
    <submittedName>
        <fullName evidence="4">Class II Aldolase and Adducin N-terminal domain protein</fullName>
    </submittedName>
    <submittedName>
        <fullName evidence="5">Ribulose-5-phosphate 4-epimerase-like epimerase or aldolase</fullName>
    </submittedName>
</protein>
<dbReference type="InterPro" id="IPR036409">
    <property type="entry name" value="Aldolase_II/adducin_N_sf"/>
</dbReference>
<evidence type="ECO:0000313" key="4">
    <source>
        <dbReference type="EMBL" id="CAA7600896.1"/>
    </source>
</evidence>
<sequence>MLLENLRYDVIKCAVKMATLNLVVGTFGNVSARDPETNYVALTPSGMDYNTLQPEDIVILDLSGHVVDGHRKPTTETPMHMVAYQRRSDVNVVVHTHSVYATALSVADEKLPIVVTEMANVVGGEVLVAPYTTPGTVELGNTALNVMNDHMAVLLKNHGVLAVGDTMNTALNVALIVEETAKIFCISKSLGRCDLVPEAAISGLREAFLKYYGSSST</sequence>
<evidence type="ECO:0000256" key="2">
    <source>
        <dbReference type="ARBA" id="ARBA00023239"/>
    </source>
</evidence>
<dbReference type="SMART" id="SM01007">
    <property type="entry name" value="Aldolase_II"/>
    <property type="match status" value="1"/>
</dbReference>
<dbReference type="InterPro" id="IPR001303">
    <property type="entry name" value="Aldolase_II/adducin_N"/>
</dbReference>
<keyword evidence="2" id="KW-0456">Lyase</keyword>
<dbReference type="Proteomes" id="UP000836597">
    <property type="component" value="Chromosome"/>
</dbReference>
<dbReference type="RefSeq" id="WP_261487290.1">
    <property type="nucleotide sequence ID" value="NZ_CDGJ01000079.1"/>
</dbReference>
<dbReference type="Gene3D" id="3.40.225.10">
    <property type="entry name" value="Class II aldolase/adducin N-terminal domain"/>
    <property type="match status" value="1"/>
</dbReference>
<reference evidence="4" key="2">
    <citation type="submission" date="2020-01" db="EMBL/GenBank/DDBJ databases">
        <authorList>
            <person name="Hornung B."/>
        </authorList>
    </citation>
    <scope>NUCLEOTIDE SEQUENCE</scope>
    <source>
        <strain evidence="4">PacBioINE</strain>
    </source>
</reference>
<reference evidence="5" key="1">
    <citation type="submission" date="2014-11" db="EMBL/GenBank/DDBJ databases">
        <authorList>
            <person name="Hornung B.V."/>
        </authorList>
    </citation>
    <scope>NUCLEOTIDE SEQUENCE</scope>
    <source>
        <strain evidence="5">INE</strain>
    </source>
</reference>
<gene>
    <name evidence="4" type="ORF">DEACI_1549</name>
    <name evidence="5" type="ORF">DEACI_2778</name>
</gene>
<keyword evidence="1" id="KW-0479">Metal-binding</keyword>
<dbReference type="GO" id="GO:0046872">
    <property type="term" value="F:metal ion binding"/>
    <property type="evidence" value="ECO:0007669"/>
    <property type="project" value="UniProtKB-KW"/>
</dbReference>
<dbReference type="EMBL" id="LR746496">
    <property type="protein sequence ID" value="CAA7600896.1"/>
    <property type="molecule type" value="Genomic_DNA"/>
</dbReference>
<proteinExistence type="predicted"/>
<evidence type="ECO:0000313" key="6">
    <source>
        <dbReference type="Proteomes" id="UP001071230"/>
    </source>
</evidence>
<dbReference type="EMBL" id="CDGJ01000079">
    <property type="protein sequence ID" value="CEJ08302.1"/>
    <property type="molecule type" value="Genomic_DNA"/>
</dbReference>
<dbReference type="AlphaFoldDB" id="A0A8S0XB82"/>
<dbReference type="GO" id="GO:0005829">
    <property type="term" value="C:cytosol"/>
    <property type="evidence" value="ECO:0007669"/>
    <property type="project" value="TreeGrafter"/>
</dbReference>
<dbReference type="Pfam" id="PF00596">
    <property type="entry name" value="Aldolase_II"/>
    <property type="match status" value="1"/>
</dbReference>
<feature type="domain" description="Class II aldolase/adducin N-terminal" evidence="3">
    <location>
        <begin position="8"/>
        <end position="185"/>
    </location>
</feature>
<dbReference type="InterPro" id="IPR050197">
    <property type="entry name" value="Aldolase_class_II_sugar_metab"/>
</dbReference>